<evidence type="ECO:0000313" key="3">
    <source>
        <dbReference type="Proteomes" id="UP000076842"/>
    </source>
</evidence>
<gene>
    <name evidence="2" type="ORF">CALCODRAFT_497718</name>
</gene>
<dbReference type="Gene3D" id="1.20.140.150">
    <property type="match status" value="1"/>
</dbReference>
<feature type="transmembrane region" description="Helical" evidence="1">
    <location>
        <begin position="193"/>
        <end position="214"/>
    </location>
</feature>
<sequence length="249" mass="27135">MRKTPYLVALGILLVSLVFTVLSIALPDWLYADSPPNLPPGVHVRYGLYQRCESAAAQAPPSNFTFTPFPAALPRPTSTLDAAHFTAKRIIYACRPFPVRSACAVLGETFCVLWTTAGYVSVFSVVFALAGLVVLVICSSHLSTRARRRSAWKWVTGATFVHAALQITTMAIVLRLFITEQYRFPDPNTKLYASFYLCLTSILISLLLTAGLAYTGLAARAGHKWAAGRRPYEPIPDEVPSVSSQVPGA</sequence>
<organism evidence="2 3">
    <name type="scientific">Calocera cornea HHB12733</name>
    <dbReference type="NCBI Taxonomy" id="1353952"/>
    <lineage>
        <taxon>Eukaryota</taxon>
        <taxon>Fungi</taxon>
        <taxon>Dikarya</taxon>
        <taxon>Basidiomycota</taxon>
        <taxon>Agaricomycotina</taxon>
        <taxon>Dacrymycetes</taxon>
        <taxon>Dacrymycetales</taxon>
        <taxon>Dacrymycetaceae</taxon>
        <taxon>Calocera</taxon>
    </lineage>
</organism>
<accession>A0A165F488</accession>
<dbReference type="OrthoDB" id="61370at2759"/>
<keyword evidence="1" id="KW-1133">Transmembrane helix</keyword>
<evidence type="ECO:0000313" key="2">
    <source>
        <dbReference type="EMBL" id="KZT56152.1"/>
    </source>
</evidence>
<evidence type="ECO:0000256" key="1">
    <source>
        <dbReference type="SAM" id="Phobius"/>
    </source>
</evidence>
<dbReference type="Proteomes" id="UP000076842">
    <property type="component" value="Unassembled WGS sequence"/>
</dbReference>
<reference evidence="2 3" key="1">
    <citation type="journal article" date="2016" name="Mol. Biol. Evol.">
        <title>Comparative Genomics of Early-Diverging Mushroom-Forming Fungi Provides Insights into the Origins of Lignocellulose Decay Capabilities.</title>
        <authorList>
            <person name="Nagy L.G."/>
            <person name="Riley R."/>
            <person name="Tritt A."/>
            <person name="Adam C."/>
            <person name="Daum C."/>
            <person name="Floudas D."/>
            <person name="Sun H."/>
            <person name="Yadav J.S."/>
            <person name="Pangilinan J."/>
            <person name="Larsson K.H."/>
            <person name="Matsuura K."/>
            <person name="Barry K."/>
            <person name="Labutti K."/>
            <person name="Kuo R."/>
            <person name="Ohm R.A."/>
            <person name="Bhattacharya S.S."/>
            <person name="Shirouzu T."/>
            <person name="Yoshinaga Y."/>
            <person name="Martin F.M."/>
            <person name="Grigoriev I.V."/>
            <person name="Hibbett D.S."/>
        </authorList>
    </citation>
    <scope>NUCLEOTIDE SEQUENCE [LARGE SCALE GENOMIC DNA]</scope>
    <source>
        <strain evidence="2 3">HHB12733</strain>
    </source>
</reference>
<protein>
    <submittedName>
        <fullName evidence="2">Uncharacterized protein</fullName>
    </submittedName>
</protein>
<keyword evidence="1" id="KW-0472">Membrane</keyword>
<dbReference type="EMBL" id="KV423982">
    <property type="protein sequence ID" value="KZT56152.1"/>
    <property type="molecule type" value="Genomic_DNA"/>
</dbReference>
<keyword evidence="3" id="KW-1185">Reference proteome</keyword>
<proteinExistence type="predicted"/>
<keyword evidence="1" id="KW-0812">Transmembrane</keyword>
<feature type="transmembrane region" description="Helical" evidence="1">
    <location>
        <begin position="119"/>
        <end position="142"/>
    </location>
</feature>
<name>A0A165F488_9BASI</name>
<dbReference type="InParanoid" id="A0A165F488"/>
<dbReference type="AlphaFoldDB" id="A0A165F488"/>
<feature type="transmembrane region" description="Helical" evidence="1">
    <location>
        <begin position="154"/>
        <end position="178"/>
    </location>
</feature>